<dbReference type="Proteomes" id="UP001295444">
    <property type="component" value="Chromosome 09"/>
</dbReference>
<gene>
    <name evidence="2" type="ORF">PECUL_23A046932</name>
</gene>
<evidence type="ECO:0000313" key="3">
    <source>
        <dbReference type="Proteomes" id="UP001295444"/>
    </source>
</evidence>
<dbReference type="EMBL" id="OW240920">
    <property type="protein sequence ID" value="CAH2316805.1"/>
    <property type="molecule type" value="Genomic_DNA"/>
</dbReference>
<organism evidence="2 3">
    <name type="scientific">Pelobates cultripes</name>
    <name type="common">Western spadefoot toad</name>
    <dbReference type="NCBI Taxonomy" id="61616"/>
    <lineage>
        <taxon>Eukaryota</taxon>
        <taxon>Metazoa</taxon>
        <taxon>Chordata</taxon>
        <taxon>Craniata</taxon>
        <taxon>Vertebrata</taxon>
        <taxon>Euteleostomi</taxon>
        <taxon>Amphibia</taxon>
        <taxon>Batrachia</taxon>
        <taxon>Anura</taxon>
        <taxon>Pelobatoidea</taxon>
        <taxon>Pelobatidae</taxon>
        <taxon>Pelobates</taxon>
    </lineage>
</organism>
<proteinExistence type="predicted"/>
<sequence length="336" mass="36800">MQPLLISCFSQTPQMVFTGSRESMDPNPGLNVYLPMAGGSHESKLELTHGLLSTLNNKSCSFGKLEDSMVHSHQGISIHEPDPDKDPWTRDQPGSPETTPTRVQIATDSDFYPSVSLAALLSLIFILVVCLMSSGSGINGRAISLGRIREKMVRLHPLLSCQTLATRRSLDNSLKLNHDGVTTIIAVTNSNAVQTLICFTSNLISLLSSQANNVTKRLQDYNSPVLSGIINNSPSRVFHVAVVTLRTEQAPFGIILGPEDNLFGGTHLWKMTFNVPNGENERGLHNNISELAVDVLKFLYKTKHIPEAFEKSGYTEKCLPVLHITGDPYLESGFVC</sequence>
<evidence type="ECO:0000313" key="2">
    <source>
        <dbReference type="EMBL" id="CAH2316805.1"/>
    </source>
</evidence>
<feature type="region of interest" description="Disordered" evidence="1">
    <location>
        <begin position="73"/>
        <end position="101"/>
    </location>
</feature>
<dbReference type="AlphaFoldDB" id="A0AAD1WQ51"/>
<reference evidence="2" key="1">
    <citation type="submission" date="2022-03" db="EMBL/GenBank/DDBJ databases">
        <authorList>
            <person name="Alioto T."/>
            <person name="Alioto T."/>
            <person name="Gomez Garrido J."/>
        </authorList>
    </citation>
    <scope>NUCLEOTIDE SEQUENCE</scope>
</reference>
<feature type="compositionally biased region" description="Basic and acidic residues" evidence="1">
    <location>
        <begin position="79"/>
        <end position="89"/>
    </location>
</feature>
<protein>
    <submittedName>
        <fullName evidence="2">Uncharacterized protein</fullName>
    </submittedName>
</protein>
<accession>A0AAD1WQ51</accession>
<name>A0AAD1WQ51_PELCU</name>
<keyword evidence="3" id="KW-1185">Reference proteome</keyword>
<evidence type="ECO:0000256" key="1">
    <source>
        <dbReference type="SAM" id="MobiDB-lite"/>
    </source>
</evidence>